<dbReference type="Pfam" id="PF00460">
    <property type="entry name" value="Flg_bb_rod"/>
    <property type="match status" value="1"/>
</dbReference>
<dbReference type="PROSITE" id="PS00588">
    <property type="entry name" value="FLAGELLA_BB_ROD"/>
    <property type="match status" value="1"/>
</dbReference>
<feature type="domain" description="Flagellar basal body rod protein N-terminal" evidence="7">
    <location>
        <begin position="14"/>
        <end position="39"/>
    </location>
</feature>
<evidence type="ECO:0000313" key="8">
    <source>
        <dbReference type="EMBL" id="KGJ91406.1"/>
    </source>
</evidence>
<organism evidence="8 9">
    <name type="scientific">Colwellia psychrerythraea</name>
    <name type="common">Vibrio psychroerythus</name>
    <dbReference type="NCBI Taxonomy" id="28229"/>
    <lineage>
        <taxon>Bacteria</taxon>
        <taxon>Pseudomonadati</taxon>
        <taxon>Pseudomonadota</taxon>
        <taxon>Gammaproteobacteria</taxon>
        <taxon>Alteromonadales</taxon>
        <taxon>Colwelliaceae</taxon>
        <taxon>Colwellia</taxon>
    </lineage>
</organism>
<comment type="function">
    <text evidence="5 6">Structural component of flagellum, the bacterial motility apparatus. Part of the rod structure of flagellar basal body.</text>
</comment>
<dbReference type="AlphaFoldDB" id="A0A099KLR3"/>
<keyword evidence="8" id="KW-0966">Cell projection</keyword>
<dbReference type="GO" id="GO:0071978">
    <property type="term" value="P:bacterial-type flagellum-dependent swarming motility"/>
    <property type="evidence" value="ECO:0007669"/>
    <property type="project" value="TreeGrafter"/>
</dbReference>
<dbReference type="EMBL" id="JQED01000029">
    <property type="protein sequence ID" value="KGJ91406.1"/>
    <property type="molecule type" value="Genomic_DNA"/>
</dbReference>
<protein>
    <recommendedName>
        <fullName evidence="3 6">Flagellar basal body rod protein FlgB</fullName>
    </recommendedName>
</protein>
<accession>A0A099KLR3</accession>
<dbReference type="NCBIfam" id="TIGR01396">
    <property type="entry name" value="FlgB"/>
    <property type="match status" value="1"/>
</dbReference>
<dbReference type="GO" id="GO:0030694">
    <property type="term" value="C:bacterial-type flagellum basal body, rod"/>
    <property type="evidence" value="ECO:0007669"/>
    <property type="project" value="InterPro"/>
</dbReference>
<keyword evidence="8" id="KW-0969">Cilium</keyword>
<comment type="similarity">
    <text evidence="2 6">Belongs to the flagella basal body rod proteins family.</text>
</comment>
<dbReference type="PATRIC" id="fig|28229.4.peg.2321"/>
<reference evidence="8 9" key="1">
    <citation type="submission" date="2014-08" db="EMBL/GenBank/DDBJ databases">
        <title>Genomic and Phenotypic Diversity of Colwellia psychrerythraea strains from Disparate Marine Basins.</title>
        <authorList>
            <person name="Techtmann S.M."/>
            <person name="Stelling S.C."/>
            <person name="Utturkar S.M."/>
            <person name="Alshibli N."/>
            <person name="Harris A."/>
            <person name="Brown S.D."/>
            <person name="Hazen T.C."/>
        </authorList>
    </citation>
    <scope>NUCLEOTIDE SEQUENCE [LARGE SCALE GENOMIC DNA]</scope>
    <source>
        <strain evidence="8 9">ND2E</strain>
    </source>
</reference>
<comment type="subunit">
    <text evidence="6">The basal body constitutes a major portion of the flagellar organelle and consists of a number of rings mounted on a central rod.</text>
</comment>
<evidence type="ECO:0000256" key="4">
    <source>
        <dbReference type="ARBA" id="ARBA00023143"/>
    </source>
</evidence>
<sequence>MAIGFDKGFQLHTQGMLIRSQRAEVIASNIANADTPGYKAKGLDFKQALAKASTQQQMGMSRTNDKHFDIRTELNNSVDYRVPNQPDTGDGNTVDVQVERNLYLKNSMEYQASIQFLNGKIKAMKKVISGGQ</sequence>
<comment type="caution">
    <text evidence="8">The sequence shown here is derived from an EMBL/GenBank/DDBJ whole genome shotgun (WGS) entry which is preliminary data.</text>
</comment>
<evidence type="ECO:0000256" key="6">
    <source>
        <dbReference type="PIRNR" id="PIRNR002889"/>
    </source>
</evidence>
<keyword evidence="4 6" id="KW-0975">Bacterial flagellum</keyword>
<proteinExistence type="inferred from homology"/>
<evidence type="ECO:0000256" key="3">
    <source>
        <dbReference type="ARBA" id="ARBA00014376"/>
    </source>
</evidence>
<dbReference type="PIRSF" id="PIRSF002889">
    <property type="entry name" value="Rod_FlgB"/>
    <property type="match status" value="1"/>
</dbReference>
<dbReference type="OrthoDB" id="9788334at2"/>
<dbReference type="Proteomes" id="UP000029843">
    <property type="component" value="Unassembled WGS sequence"/>
</dbReference>
<evidence type="ECO:0000259" key="7">
    <source>
        <dbReference type="Pfam" id="PF00460"/>
    </source>
</evidence>
<comment type="subcellular location">
    <subcellularLocation>
        <location evidence="1 6">Bacterial flagellum basal body</location>
    </subcellularLocation>
</comment>
<evidence type="ECO:0000256" key="2">
    <source>
        <dbReference type="ARBA" id="ARBA00009677"/>
    </source>
</evidence>
<keyword evidence="8" id="KW-0282">Flagellum</keyword>
<dbReference type="RefSeq" id="WP_033094029.1">
    <property type="nucleotide sequence ID" value="NZ_JQED01000029.1"/>
</dbReference>
<gene>
    <name evidence="8" type="ORF">ND2E_3271</name>
</gene>
<name>A0A099KLR3_COLPS</name>
<evidence type="ECO:0000313" key="9">
    <source>
        <dbReference type="Proteomes" id="UP000029843"/>
    </source>
</evidence>
<dbReference type="InterPro" id="IPR019776">
    <property type="entry name" value="Flagellar_basal_body_rod_CS"/>
</dbReference>
<dbReference type="PANTHER" id="PTHR30435:SF12">
    <property type="entry name" value="FLAGELLAR BASAL BODY ROD PROTEIN FLGB"/>
    <property type="match status" value="1"/>
</dbReference>
<evidence type="ECO:0000256" key="5">
    <source>
        <dbReference type="ARBA" id="ARBA00024934"/>
    </source>
</evidence>
<dbReference type="InterPro" id="IPR006300">
    <property type="entry name" value="FlgB"/>
</dbReference>
<dbReference type="PANTHER" id="PTHR30435">
    <property type="entry name" value="FLAGELLAR PROTEIN"/>
    <property type="match status" value="1"/>
</dbReference>
<evidence type="ECO:0000256" key="1">
    <source>
        <dbReference type="ARBA" id="ARBA00004117"/>
    </source>
</evidence>
<dbReference type="InterPro" id="IPR001444">
    <property type="entry name" value="Flag_bb_rod_N"/>
</dbReference>